<keyword evidence="2" id="KW-1185">Reference proteome</keyword>
<dbReference type="AlphaFoldDB" id="A0A4Y2IQW0"/>
<gene>
    <name evidence="1" type="ORF">AVEN_25318_1</name>
</gene>
<evidence type="ECO:0000313" key="2">
    <source>
        <dbReference type="Proteomes" id="UP000499080"/>
    </source>
</evidence>
<name>A0A4Y2IQW0_ARAVE</name>
<comment type="caution">
    <text evidence="1">The sequence shown here is derived from an EMBL/GenBank/DDBJ whole genome shotgun (WGS) entry which is preliminary data.</text>
</comment>
<protein>
    <submittedName>
        <fullName evidence="1">Uncharacterized protein</fullName>
    </submittedName>
</protein>
<sequence>MNFAIIKRILEAVIPMLYLSKLKNKAAYVNIAPIVPTMKPLLITVIFQTVRQISLSKVKGNLCTTDDIEVSDKFFALEMKFFEASLTDIADVVVTMKDRNVLIE</sequence>
<organism evidence="1 2">
    <name type="scientific">Araneus ventricosus</name>
    <name type="common">Orbweaver spider</name>
    <name type="synonym">Epeira ventricosa</name>
    <dbReference type="NCBI Taxonomy" id="182803"/>
    <lineage>
        <taxon>Eukaryota</taxon>
        <taxon>Metazoa</taxon>
        <taxon>Ecdysozoa</taxon>
        <taxon>Arthropoda</taxon>
        <taxon>Chelicerata</taxon>
        <taxon>Arachnida</taxon>
        <taxon>Araneae</taxon>
        <taxon>Araneomorphae</taxon>
        <taxon>Entelegynae</taxon>
        <taxon>Araneoidea</taxon>
        <taxon>Araneidae</taxon>
        <taxon>Araneus</taxon>
    </lineage>
</organism>
<proteinExistence type="predicted"/>
<reference evidence="1 2" key="1">
    <citation type="journal article" date="2019" name="Sci. Rep.">
        <title>Orb-weaving spider Araneus ventricosus genome elucidates the spidroin gene catalogue.</title>
        <authorList>
            <person name="Kono N."/>
            <person name="Nakamura H."/>
            <person name="Ohtoshi R."/>
            <person name="Moran D.A.P."/>
            <person name="Shinohara A."/>
            <person name="Yoshida Y."/>
            <person name="Fujiwara M."/>
            <person name="Mori M."/>
            <person name="Tomita M."/>
            <person name="Arakawa K."/>
        </authorList>
    </citation>
    <scope>NUCLEOTIDE SEQUENCE [LARGE SCALE GENOMIC DNA]</scope>
</reference>
<dbReference type="EMBL" id="BGPR01002867">
    <property type="protein sequence ID" value="GBM80241.1"/>
    <property type="molecule type" value="Genomic_DNA"/>
</dbReference>
<dbReference type="Proteomes" id="UP000499080">
    <property type="component" value="Unassembled WGS sequence"/>
</dbReference>
<accession>A0A4Y2IQW0</accession>
<evidence type="ECO:0000313" key="1">
    <source>
        <dbReference type="EMBL" id="GBM80241.1"/>
    </source>
</evidence>